<reference evidence="4 5" key="1">
    <citation type="submission" date="2010-04" db="EMBL/GenBank/DDBJ databases">
        <authorList>
            <person name="Qin X."/>
            <person name="Bachman B."/>
            <person name="Battles P."/>
            <person name="Bell A."/>
            <person name="Bess C."/>
            <person name="Bickham C."/>
            <person name="Chaboub L."/>
            <person name="Chen D."/>
            <person name="Coyle M."/>
            <person name="Deiros D.R."/>
            <person name="Dinh H."/>
            <person name="Forbes L."/>
            <person name="Fowler G."/>
            <person name="Francisco L."/>
            <person name="Fu Q."/>
            <person name="Gubbala S."/>
            <person name="Hale W."/>
            <person name="Han Y."/>
            <person name="Hemphill L."/>
            <person name="Highlander S.K."/>
            <person name="Hirani K."/>
            <person name="Hogues M."/>
            <person name="Jackson L."/>
            <person name="Jakkamsetti A."/>
            <person name="Javaid M."/>
            <person name="Jiang H."/>
            <person name="Korchina V."/>
            <person name="Kovar C."/>
            <person name="Lara F."/>
            <person name="Lee S."/>
            <person name="Mata R."/>
            <person name="Mathew T."/>
            <person name="Moen C."/>
            <person name="Morales K."/>
            <person name="Munidasa M."/>
            <person name="Nazareth L."/>
            <person name="Ngo R."/>
            <person name="Nguyen L."/>
            <person name="Okwuonu G."/>
            <person name="Ongeri F."/>
            <person name="Patil S."/>
            <person name="Petrosino J."/>
            <person name="Pham C."/>
            <person name="Pham P."/>
            <person name="Pu L.-L."/>
            <person name="Puazo M."/>
            <person name="Raj R."/>
            <person name="Reid J."/>
            <person name="Rouhana J."/>
            <person name="Saada N."/>
            <person name="Shang Y."/>
            <person name="Simmons D."/>
            <person name="Thornton R."/>
            <person name="Warren J."/>
            <person name="Weissenberger G."/>
            <person name="Zhang J."/>
            <person name="Zhang L."/>
            <person name="Zhou C."/>
            <person name="Zhu D."/>
            <person name="Muzny D."/>
            <person name="Worley K."/>
            <person name="Gibbs R."/>
        </authorList>
    </citation>
    <scope>NUCLEOTIDE SEQUENCE [LARGE SCALE GENOMIC DNA]</scope>
    <source>
        <strain evidence="5">ATCC 23726 / VPI 4351</strain>
    </source>
</reference>
<dbReference type="EC" id="1.1.1.133" evidence="2"/>
<dbReference type="EMBL" id="ADVK01000055">
    <property type="protein sequence ID" value="EFG94441.1"/>
    <property type="molecule type" value="Genomic_DNA"/>
</dbReference>
<dbReference type="GO" id="GO:0019305">
    <property type="term" value="P:dTDP-rhamnose biosynthetic process"/>
    <property type="evidence" value="ECO:0007669"/>
    <property type="project" value="UniProtKB-UniPathway"/>
</dbReference>
<dbReference type="Gene3D" id="3.90.25.10">
    <property type="entry name" value="UDP-galactose 4-epimerase, domain 1"/>
    <property type="match status" value="1"/>
</dbReference>
<name>D5RFH7_FUSN2</name>
<sequence length="307" mass="34884">MKLIFGANGKLGTDFKELFDSIGEKYIATDKDEVDITNGDFLRAYIKTMHQNYKIDTIINCAAYNDVDKAETEKELCYKANAEAPANLAMVASEIGATYITYSTDFVFNGMTTNYLYNESTGYTEEDEAHPLSAYAKAKYEGELLVSQIIENPENTSKIYIVRTSWVFGEGGMNFVEKIIELSKEKDELKVVDDQVSSPTYSKDLAYFSWELIKKGCESGVYHLTNDGIVSKYEEAQYILEKISWKGNLIRAKSEDFNLLAERPKFSKLSCKKIKEKLGVSIPNWKDAIDRYFKENNKINRGVNNAK</sequence>
<keyword evidence="2 4" id="KW-0560">Oxidoreductase</keyword>
<dbReference type="NCBIfam" id="TIGR01214">
    <property type="entry name" value="rmlD"/>
    <property type="match status" value="1"/>
</dbReference>
<accession>D5RFH7</accession>
<evidence type="ECO:0000313" key="5">
    <source>
        <dbReference type="Proteomes" id="UP000003643"/>
    </source>
</evidence>
<evidence type="ECO:0000313" key="4">
    <source>
        <dbReference type="EMBL" id="EFG94441.1"/>
    </source>
</evidence>
<dbReference type="CDD" id="cd05254">
    <property type="entry name" value="dTDP_HR_like_SDR_e"/>
    <property type="match status" value="1"/>
</dbReference>
<evidence type="ECO:0000256" key="2">
    <source>
        <dbReference type="RuleBase" id="RU364082"/>
    </source>
</evidence>
<dbReference type="InterPro" id="IPR036291">
    <property type="entry name" value="NAD(P)-bd_dom_sf"/>
</dbReference>
<evidence type="ECO:0000259" key="3">
    <source>
        <dbReference type="Pfam" id="PF04321"/>
    </source>
</evidence>
<comment type="caution">
    <text evidence="4">The sequence shown here is derived from an EMBL/GenBank/DDBJ whole genome shotgun (WGS) entry which is preliminary data.</text>
</comment>
<dbReference type="AlphaFoldDB" id="D5RFH7"/>
<dbReference type="InterPro" id="IPR005913">
    <property type="entry name" value="dTDP_dehydrorham_reduct"/>
</dbReference>
<feature type="domain" description="RmlD-like substrate binding" evidence="3">
    <location>
        <begin position="3"/>
        <end position="295"/>
    </location>
</feature>
<dbReference type="GO" id="GO:0005829">
    <property type="term" value="C:cytosol"/>
    <property type="evidence" value="ECO:0007669"/>
    <property type="project" value="TreeGrafter"/>
</dbReference>
<dbReference type="PANTHER" id="PTHR10491:SF4">
    <property type="entry name" value="METHIONINE ADENOSYLTRANSFERASE 2 SUBUNIT BETA"/>
    <property type="match status" value="1"/>
</dbReference>
<dbReference type="InterPro" id="IPR029903">
    <property type="entry name" value="RmlD-like-bd"/>
</dbReference>
<gene>
    <name evidence="4" type="primary">rfbD</name>
    <name evidence="4" type="ORF">HMPREF0397_1962</name>
</gene>
<dbReference type="Pfam" id="PF04321">
    <property type="entry name" value="RmlD_sub_bind"/>
    <property type="match status" value="1"/>
</dbReference>
<protein>
    <recommendedName>
        <fullName evidence="2">dTDP-4-dehydrorhamnose reductase</fullName>
        <ecNumber evidence="2">1.1.1.133</ecNumber>
    </recommendedName>
</protein>
<dbReference type="PANTHER" id="PTHR10491">
    <property type="entry name" value="DTDP-4-DEHYDRORHAMNOSE REDUCTASE"/>
    <property type="match status" value="1"/>
</dbReference>
<comment type="function">
    <text evidence="2">Catalyzes the reduction of dTDP-6-deoxy-L-lyxo-4-hexulose to yield dTDP-L-rhamnose.</text>
</comment>
<evidence type="ECO:0000256" key="1">
    <source>
        <dbReference type="ARBA" id="ARBA00010944"/>
    </source>
</evidence>
<dbReference type="Gene3D" id="3.40.50.720">
    <property type="entry name" value="NAD(P)-binding Rossmann-like Domain"/>
    <property type="match status" value="1"/>
</dbReference>
<comment type="pathway">
    <text evidence="2">Carbohydrate biosynthesis; dTDP-L-rhamnose biosynthesis.</text>
</comment>
<dbReference type="SUPFAM" id="SSF51735">
    <property type="entry name" value="NAD(P)-binding Rossmann-fold domains"/>
    <property type="match status" value="1"/>
</dbReference>
<dbReference type="Proteomes" id="UP000003643">
    <property type="component" value="Unassembled WGS sequence"/>
</dbReference>
<comment type="similarity">
    <text evidence="1 2">Belongs to the dTDP-4-dehydrorhamnose reductase family.</text>
</comment>
<organism evidence="4 5">
    <name type="scientific">Fusobacterium nucleatum subsp. nucleatum (strain ATCC 23726 / VPI 4351)</name>
    <dbReference type="NCBI Taxonomy" id="525283"/>
    <lineage>
        <taxon>Bacteria</taxon>
        <taxon>Fusobacteriati</taxon>
        <taxon>Fusobacteriota</taxon>
        <taxon>Fusobacteriia</taxon>
        <taxon>Fusobacteriales</taxon>
        <taxon>Fusobacteriaceae</taxon>
        <taxon>Fusobacterium</taxon>
    </lineage>
</organism>
<dbReference type="RefSeq" id="WP_005904205.1">
    <property type="nucleotide sequence ID" value="NZ_ADVK01000055.1"/>
</dbReference>
<keyword evidence="2" id="KW-0521">NADP</keyword>
<dbReference type="UniPathway" id="UPA00124"/>
<dbReference type="GO" id="GO:0008831">
    <property type="term" value="F:dTDP-4-dehydrorhamnose reductase activity"/>
    <property type="evidence" value="ECO:0007669"/>
    <property type="project" value="UniProtKB-EC"/>
</dbReference>
<proteinExistence type="inferred from homology"/>